<dbReference type="EMBL" id="ADLN01000005">
    <property type="protein sequence ID" value="EHI61282.1"/>
    <property type="molecule type" value="Genomic_DNA"/>
</dbReference>
<keyword evidence="6" id="KW-1185">Reference proteome</keyword>
<comment type="caution">
    <text evidence="5">The sequence shown here is derived from an EMBL/GenBank/DDBJ whole genome shotgun (WGS) entry which is preliminary data.</text>
</comment>
<dbReference type="Pfam" id="PF00381">
    <property type="entry name" value="PTS-HPr"/>
    <property type="match status" value="1"/>
</dbReference>
<evidence type="ECO:0000313" key="5">
    <source>
        <dbReference type="EMBL" id="EHI61282.1"/>
    </source>
</evidence>
<dbReference type="InterPro" id="IPR000032">
    <property type="entry name" value="HPr-like"/>
</dbReference>
<reference evidence="5 6" key="1">
    <citation type="submission" date="2011-08" db="EMBL/GenBank/DDBJ databases">
        <title>The Genome Sequence of Clostridium hathewayi WAL-18680.</title>
        <authorList>
            <consortium name="The Broad Institute Genome Sequencing Platform"/>
            <person name="Earl A."/>
            <person name="Ward D."/>
            <person name="Feldgarden M."/>
            <person name="Gevers D."/>
            <person name="Finegold S.M."/>
            <person name="Summanen P.H."/>
            <person name="Molitoris D.R."/>
            <person name="Song M."/>
            <person name="Daigneault M."/>
            <person name="Allen-Vercoe E."/>
            <person name="Young S.K."/>
            <person name="Zeng Q."/>
            <person name="Gargeya S."/>
            <person name="Fitzgerald M."/>
            <person name="Haas B."/>
            <person name="Abouelleil A."/>
            <person name="Alvarado L."/>
            <person name="Arachchi H.M."/>
            <person name="Berlin A."/>
            <person name="Brown A."/>
            <person name="Chapman S.B."/>
            <person name="Chen Z."/>
            <person name="Dunbar C."/>
            <person name="Freedman E."/>
            <person name="Gearin G."/>
            <person name="Gellesch M."/>
            <person name="Goldberg J."/>
            <person name="Griggs A."/>
            <person name="Gujja S."/>
            <person name="Heiman D."/>
            <person name="Howarth C."/>
            <person name="Larson L."/>
            <person name="Lui A."/>
            <person name="MacDonald P.J.P."/>
            <person name="Montmayeur A."/>
            <person name="Murphy C."/>
            <person name="Neiman D."/>
            <person name="Pearson M."/>
            <person name="Priest M."/>
            <person name="Roberts A."/>
            <person name="Saif S."/>
            <person name="Shea T."/>
            <person name="Shenoy N."/>
            <person name="Sisk P."/>
            <person name="Stolte C."/>
            <person name="Sykes S."/>
            <person name="Wortman J."/>
            <person name="Nusbaum C."/>
            <person name="Birren B."/>
        </authorList>
    </citation>
    <scope>NUCLEOTIDE SEQUENCE [LARGE SCALE GENOMIC DNA]</scope>
    <source>
        <strain evidence="5 6">WAL-18680</strain>
    </source>
</reference>
<dbReference type="RefSeq" id="WP_006778629.1">
    <property type="nucleotide sequence ID" value="NZ_CP040506.1"/>
</dbReference>
<dbReference type="AlphaFoldDB" id="G5IAW7"/>
<comment type="subcellular location">
    <subcellularLocation>
        <location evidence="1">Cytoplasm</location>
    </subcellularLocation>
</comment>
<proteinExistence type="predicted"/>
<organism evidence="5 6">
    <name type="scientific">Hungatella hathewayi WAL-18680</name>
    <dbReference type="NCBI Taxonomy" id="742737"/>
    <lineage>
        <taxon>Bacteria</taxon>
        <taxon>Bacillati</taxon>
        <taxon>Bacillota</taxon>
        <taxon>Clostridia</taxon>
        <taxon>Lachnospirales</taxon>
        <taxon>Lachnospiraceae</taxon>
        <taxon>Hungatella</taxon>
    </lineage>
</organism>
<evidence type="ECO:0000256" key="3">
    <source>
        <dbReference type="ARBA" id="ARBA00022683"/>
    </source>
</evidence>
<evidence type="ECO:0000256" key="2">
    <source>
        <dbReference type="ARBA" id="ARBA00022490"/>
    </source>
</evidence>
<dbReference type="PANTHER" id="PTHR33705:SF2">
    <property type="entry name" value="PHOSPHOCARRIER PROTEIN NPR"/>
    <property type="match status" value="1"/>
</dbReference>
<dbReference type="Proteomes" id="UP000005384">
    <property type="component" value="Unassembled WGS sequence"/>
</dbReference>
<dbReference type="PANTHER" id="PTHR33705">
    <property type="entry name" value="PHOSPHOCARRIER PROTEIN HPR"/>
    <property type="match status" value="1"/>
</dbReference>
<dbReference type="PROSITE" id="PS51350">
    <property type="entry name" value="PTS_HPR_DOM"/>
    <property type="match status" value="1"/>
</dbReference>
<name>G5IAW7_9FIRM</name>
<dbReference type="InterPro" id="IPR035895">
    <property type="entry name" value="HPr-like_sf"/>
</dbReference>
<dbReference type="OrthoDB" id="9809047at2"/>
<dbReference type="NCBIfam" id="TIGR01003">
    <property type="entry name" value="PTS_HPr_family"/>
    <property type="match status" value="1"/>
</dbReference>
<dbReference type="PATRIC" id="fig|742737.3.peg.644"/>
<protein>
    <recommendedName>
        <fullName evidence="4">HPr domain-containing protein</fullName>
    </recommendedName>
</protein>
<keyword evidence="3" id="KW-0598">Phosphotransferase system</keyword>
<evidence type="ECO:0000259" key="4">
    <source>
        <dbReference type="PROSITE" id="PS51350"/>
    </source>
</evidence>
<accession>G5IAW7</accession>
<dbReference type="HOGENOM" id="CLU_136230_2_2_9"/>
<dbReference type="GO" id="GO:0009401">
    <property type="term" value="P:phosphoenolpyruvate-dependent sugar phosphotransferase system"/>
    <property type="evidence" value="ECO:0007669"/>
    <property type="project" value="UniProtKB-KW"/>
</dbReference>
<gene>
    <name evidence="5" type="ORF">HMPREF9473_00644</name>
</gene>
<evidence type="ECO:0000256" key="1">
    <source>
        <dbReference type="ARBA" id="ARBA00004496"/>
    </source>
</evidence>
<dbReference type="Gene3D" id="3.30.1340.10">
    <property type="entry name" value="HPr-like"/>
    <property type="match status" value="1"/>
</dbReference>
<dbReference type="InterPro" id="IPR050399">
    <property type="entry name" value="HPr"/>
</dbReference>
<dbReference type="GO" id="GO:0005737">
    <property type="term" value="C:cytoplasm"/>
    <property type="evidence" value="ECO:0007669"/>
    <property type="project" value="UniProtKB-SubCell"/>
</dbReference>
<dbReference type="PRINTS" id="PR00107">
    <property type="entry name" value="PHOSPHOCPHPR"/>
</dbReference>
<evidence type="ECO:0000313" key="6">
    <source>
        <dbReference type="Proteomes" id="UP000005384"/>
    </source>
</evidence>
<dbReference type="SUPFAM" id="SSF55594">
    <property type="entry name" value="HPr-like"/>
    <property type="match status" value="1"/>
</dbReference>
<feature type="domain" description="HPr" evidence="4">
    <location>
        <begin position="1"/>
        <end position="86"/>
    </location>
</feature>
<keyword evidence="2" id="KW-0963">Cytoplasm</keyword>
<sequence length="86" mass="9432">MMEREVICGLPAGIHARTAVELYCLAKKYSGTMTLEHEGVCSNLLSMLDIMRLNVACGDKVRLAIQSPEETMAMEAIVNYIQGGQL</sequence>